<reference evidence="14 15" key="1">
    <citation type="submission" date="2015-03" db="EMBL/GenBank/DDBJ databases">
        <title>Genome sequence of Pseudoalteromonas aurantia.</title>
        <authorList>
            <person name="Xie B.-B."/>
            <person name="Rong J.-C."/>
            <person name="Qin Q.-L."/>
            <person name="Zhang Y.-Z."/>
        </authorList>
    </citation>
    <scope>NUCLEOTIDE SEQUENCE [LARGE SCALE GENOMIC DNA]</scope>
    <source>
        <strain evidence="14 15">208</strain>
    </source>
</reference>
<keyword evidence="10 11" id="KW-0694">RNA-binding</keyword>
<dbReference type="InterPro" id="IPR002646">
    <property type="entry name" value="PolA_pol_head_dom"/>
</dbReference>
<evidence type="ECO:0000313" key="15">
    <source>
        <dbReference type="Proteomes" id="UP000615755"/>
    </source>
</evidence>
<feature type="domain" description="Poly A polymerase head" evidence="12">
    <location>
        <begin position="3"/>
        <end position="122"/>
    </location>
</feature>
<dbReference type="Gene3D" id="1.10.3090.10">
    <property type="entry name" value="cca-adding enzyme, domain 2"/>
    <property type="match status" value="1"/>
</dbReference>
<comment type="caution">
    <text evidence="14">The sequence shown here is derived from an EMBL/GenBank/DDBJ whole genome shotgun (WGS) entry which is preliminary data.</text>
</comment>
<dbReference type="SUPFAM" id="SSF81301">
    <property type="entry name" value="Nucleotidyltransferase"/>
    <property type="match status" value="1"/>
</dbReference>
<gene>
    <name evidence="14" type="primary">cca</name>
    <name evidence="14" type="ORF">PAUR_a0417</name>
</gene>
<dbReference type="PIRSF" id="PIRSF000813">
    <property type="entry name" value="CCA_bact"/>
    <property type="match status" value="1"/>
</dbReference>
<evidence type="ECO:0000256" key="2">
    <source>
        <dbReference type="ARBA" id="ARBA00022679"/>
    </source>
</evidence>
<keyword evidence="8" id="KW-0067">ATP-binding</keyword>
<evidence type="ECO:0000256" key="7">
    <source>
        <dbReference type="ARBA" id="ARBA00022800"/>
    </source>
</evidence>
<keyword evidence="7" id="KW-0692">RNA repair</keyword>
<evidence type="ECO:0000259" key="12">
    <source>
        <dbReference type="Pfam" id="PF01743"/>
    </source>
</evidence>
<evidence type="ECO:0000256" key="3">
    <source>
        <dbReference type="ARBA" id="ARBA00022694"/>
    </source>
</evidence>
<evidence type="ECO:0000256" key="8">
    <source>
        <dbReference type="ARBA" id="ARBA00022840"/>
    </source>
</evidence>
<dbReference type="Pfam" id="PF01743">
    <property type="entry name" value="PolyA_pol"/>
    <property type="match status" value="1"/>
</dbReference>
<dbReference type="EMBL" id="AQGV01000012">
    <property type="protein sequence ID" value="MBE0367109.1"/>
    <property type="molecule type" value="Genomic_DNA"/>
</dbReference>
<dbReference type="SUPFAM" id="SSF81891">
    <property type="entry name" value="Poly A polymerase C-terminal region-like"/>
    <property type="match status" value="1"/>
</dbReference>
<comment type="similarity">
    <text evidence="11">Belongs to the tRNA nucleotidyltransferase/poly(A) polymerase family.</text>
</comment>
<dbReference type="RefSeq" id="WP_192506579.1">
    <property type="nucleotide sequence ID" value="NZ_AQGV01000012.1"/>
</dbReference>
<dbReference type="InterPro" id="IPR032828">
    <property type="entry name" value="PolyA_RNA-bd"/>
</dbReference>
<evidence type="ECO:0000256" key="11">
    <source>
        <dbReference type="RuleBase" id="RU003953"/>
    </source>
</evidence>
<dbReference type="Proteomes" id="UP000615755">
    <property type="component" value="Unassembled WGS sequence"/>
</dbReference>
<evidence type="ECO:0000256" key="5">
    <source>
        <dbReference type="ARBA" id="ARBA00022723"/>
    </source>
</evidence>
<accession>A0ABR9E7Z2</accession>
<name>A0ABR9E7Z2_9GAMM</name>
<evidence type="ECO:0000256" key="6">
    <source>
        <dbReference type="ARBA" id="ARBA00022741"/>
    </source>
</evidence>
<evidence type="ECO:0000256" key="4">
    <source>
        <dbReference type="ARBA" id="ARBA00022695"/>
    </source>
</evidence>
<evidence type="ECO:0000313" key="14">
    <source>
        <dbReference type="EMBL" id="MBE0367109.1"/>
    </source>
</evidence>
<protein>
    <submittedName>
        <fullName evidence="14">tRNA nucleotidyltransferase (CCA-adding enzyme)</fullName>
    </submittedName>
</protein>
<keyword evidence="5" id="KW-0479">Metal-binding</keyword>
<proteinExistence type="inferred from homology"/>
<dbReference type="Pfam" id="PF12627">
    <property type="entry name" value="PolyA_pol_RNAbd"/>
    <property type="match status" value="1"/>
</dbReference>
<dbReference type="Gene3D" id="3.30.460.10">
    <property type="entry name" value="Beta Polymerase, domain 2"/>
    <property type="match status" value="1"/>
</dbReference>
<keyword evidence="4" id="KW-0548">Nucleotidyltransferase</keyword>
<dbReference type="InterPro" id="IPR050124">
    <property type="entry name" value="tRNA_CCA-adding_enzyme"/>
</dbReference>
<dbReference type="PANTHER" id="PTHR47545:SF1">
    <property type="entry name" value="MULTIFUNCTIONAL CCA PROTEIN"/>
    <property type="match status" value="1"/>
</dbReference>
<keyword evidence="15" id="KW-1185">Reference proteome</keyword>
<keyword evidence="2 11" id="KW-0808">Transferase</keyword>
<dbReference type="InterPro" id="IPR012006">
    <property type="entry name" value="CCA_bact"/>
</dbReference>
<keyword evidence="6" id="KW-0547">Nucleotide-binding</keyword>
<organism evidence="14 15">
    <name type="scientific">Pseudoalteromonas aurantia 208</name>
    <dbReference type="NCBI Taxonomy" id="1314867"/>
    <lineage>
        <taxon>Bacteria</taxon>
        <taxon>Pseudomonadati</taxon>
        <taxon>Pseudomonadota</taxon>
        <taxon>Gammaproteobacteria</taxon>
        <taxon>Alteromonadales</taxon>
        <taxon>Pseudoalteromonadaceae</taxon>
        <taxon>Pseudoalteromonas</taxon>
    </lineage>
</organism>
<comment type="cofactor">
    <cofactor evidence="1">
        <name>Mg(2+)</name>
        <dbReference type="ChEBI" id="CHEBI:18420"/>
    </cofactor>
</comment>
<evidence type="ECO:0000256" key="10">
    <source>
        <dbReference type="ARBA" id="ARBA00022884"/>
    </source>
</evidence>
<keyword evidence="3" id="KW-0819">tRNA processing</keyword>
<dbReference type="PANTHER" id="PTHR47545">
    <property type="entry name" value="MULTIFUNCTIONAL CCA PROTEIN"/>
    <property type="match status" value="1"/>
</dbReference>
<dbReference type="InterPro" id="IPR043519">
    <property type="entry name" value="NT_sf"/>
</dbReference>
<keyword evidence="9" id="KW-0460">Magnesium</keyword>
<evidence type="ECO:0000256" key="1">
    <source>
        <dbReference type="ARBA" id="ARBA00001946"/>
    </source>
</evidence>
<sequence length="367" mass="41856">MKIYLVGGAVRDELLGRPIVERDYVVVGATPAIMIKQGYKQVGKDFPVFLHPETHDEYALARTERKSGQGYGGFICDFEQSITLEQDLFRRDLTVNAIAKANDGQLIDPYHGQDDLNNRILRHVGPAFSEDPLRILRVARFAARYDHLGFTIADSTMKMMENMVSRGELKTLTQERIWLEIEKCLADGAIEHFTTTLDQLGALTDVQPLLIDWNVQERTQLKKLLMRLPHSHPHNKIIQFCLWLYDTPSDKLKALEQTLKIPSRYAVALRDFCEHKACFIPSVSAQQLLTLFDRIDLWRRPERFDLLLEIITFSQYNNPSLIALIKEAAANTRAIDVQAIIAAGFCGAQIKTQLTQQRLSTLKTTFN</sequence>
<evidence type="ECO:0000256" key="9">
    <source>
        <dbReference type="ARBA" id="ARBA00022842"/>
    </source>
</evidence>
<feature type="domain" description="tRNA nucleotidyltransferase/poly(A) polymerase RNA and SrmB- binding" evidence="13">
    <location>
        <begin position="149"/>
        <end position="210"/>
    </location>
</feature>
<evidence type="ECO:0000259" key="13">
    <source>
        <dbReference type="Pfam" id="PF12627"/>
    </source>
</evidence>